<evidence type="ECO:0000256" key="2">
    <source>
        <dbReference type="SAM" id="MobiDB-lite"/>
    </source>
</evidence>
<protein>
    <submittedName>
        <fullName evidence="3">BEN domain-containing protein 5</fullName>
    </submittedName>
</protein>
<evidence type="ECO:0000313" key="3">
    <source>
        <dbReference type="EMBL" id="KAB7505034.1"/>
    </source>
</evidence>
<dbReference type="GO" id="GO:0045892">
    <property type="term" value="P:negative regulation of DNA-templated transcription"/>
    <property type="evidence" value="ECO:0007669"/>
    <property type="project" value="InterPro"/>
</dbReference>
<feature type="coiled-coil region" evidence="1">
    <location>
        <begin position="32"/>
        <end position="73"/>
    </location>
</feature>
<evidence type="ECO:0000256" key="1">
    <source>
        <dbReference type="SAM" id="Coils"/>
    </source>
</evidence>
<dbReference type="PANTHER" id="PTHR14628:SF1">
    <property type="entry name" value="BEN DOMAIN-CONTAINING PROTEIN 5"/>
    <property type="match status" value="1"/>
</dbReference>
<accession>A0A5N5TED7</accession>
<feature type="region of interest" description="Disordered" evidence="2">
    <location>
        <begin position="265"/>
        <end position="288"/>
    </location>
</feature>
<dbReference type="Proteomes" id="UP000326759">
    <property type="component" value="Unassembled WGS sequence"/>
</dbReference>
<dbReference type="OrthoDB" id="9931198at2759"/>
<dbReference type="AlphaFoldDB" id="A0A5N5TED7"/>
<evidence type="ECO:0000313" key="4">
    <source>
        <dbReference type="Proteomes" id="UP000326759"/>
    </source>
</evidence>
<dbReference type="InterPro" id="IPR040391">
    <property type="entry name" value="BEND5"/>
</dbReference>
<gene>
    <name evidence="3" type="primary">bend5_2</name>
    <name evidence="3" type="ORF">Anas_13019</name>
</gene>
<dbReference type="GO" id="GO:0003677">
    <property type="term" value="F:DNA binding"/>
    <property type="evidence" value="ECO:0007669"/>
    <property type="project" value="InterPro"/>
</dbReference>
<reference evidence="3 4" key="1">
    <citation type="journal article" date="2019" name="PLoS Biol.">
        <title>Sex chromosomes control vertical transmission of feminizing Wolbachia symbionts in an isopod.</title>
        <authorList>
            <person name="Becking T."/>
            <person name="Chebbi M.A."/>
            <person name="Giraud I."/>
            <person name="Moumen B."/>
            <person name="Laverre T."/>
            <person name="Caubet Y."/>
            <person name="Peccoud J."/>
            <person name="Gilbert C."/>
            <person name="Cordaux R."/>
        </authorList>
    </citation>
    <scope>NUCLEOTIDE SEQUENCE [LARGE SCALE GENOMIC DNA]</scope>
    <source>
        <strain evidence="3">ANa2</strain>
        <tissue evidence="3">Whole body excluding digestive tract and cuticle</tissue>
    </source>
</reference>
<keyword evidence="1" id="KW-0175">Coiled coil</keyword>
<dbReference type="PANTHER" id="PTHR14628">
    <property type="entry name" value="BEN DOMAIN-CONTAINING PROTEIN 5"/>
    <property type="match status" value="1"/>
</dbReference>
<proteinExistence type="predicted"/>
<name>A0A5N5TED7_9CRUS</name>
<sequence length="288" mass="33512">MMEKNLTQNSTISGDSEYSSSDEEVYIPKRKVDEYENKIINQKKKIKTLKSENEVLKSKIASLETDYDTLKKKLNRDGSNAGIEESSCTEMLKVLLQKTTELDQKTTKIDQKITEIIYQKTTKIEASLKTTVEEPSSRNKNKEKEIIFGSISFPEKPFLTISRRPKNSLFVKDLVSLLWSDEDLSQRSLTGKKHYNSKEIKQPLTPEKRFAIEEAFKDRLKKQQYHDATIALELKLVNRYISEKINDVRKCNSRRNLSMTYDIQNKNIPREEEKDLSENEPISNDMIN</sequence>
<dbReference type="EMBL" id="SEYY01001940">
    <property type="protein sequence ID" value="KAB7505034.1"/>
    <property type="molecule type" value="Genomic_DNA"/>
</dbReference>
<organism evidence="3 4">
    <name type="scientific">Armadillidium nasatum</name>
    <dbReference type="NCBI Taxonomy" id="96803"/>
    <lineage>
        <taxon>Eukaryota</taxon>
        <taxon>Metazoa</taxon>
        <taxon>Ecdysozoa</taxon>
        <taxon>Arthropoda</taxon>
        <taxon>Crustacea</taxon>
        <taxon>Multicrustacea</taxon>
        <taxon>Malacostraca</taxon>
        <taxon>Eumalacostraca</taxon>
        <taxon>Peracarida</taxon>
        <taxon>Isopoda</taxon>
        <taxon>Oniscidea</taxon>
        <taxon>Crinocheta</taxon>
        <taxon>Armadillidiidae</taxon>
        <taxon>Armadillidium</taxon>
    </lineage>
</organism>
<dbReference type="Gene3D" id="1.10.10.2590">
    <property type="entry name" value="BEN domain"/>
    <property type="match status" value="1"/>
</dbReference>
<feature type="region of interest" description="Disordered" evidence="2">
    <location>
        <begin position="1"/>
        <end position="27"/>
    </location>
</feature>
<keyword evidence="4" id="KW-1185">Reference proteome</keyword>
<comment type="caution">
    <text evidence="3">The sequence shown here is derived from an EMBL/GenBank/DDBJ whole genome shotgun (WGS) entry which is preliminary data.</text>
</comment>
<feature type="compositionally biased region" description="Basic and acidic residues" evidence="2">
    <location>
        <begin position="268"/>
        <end position="277"/>
    </location>
</feature>
<feature type="compositionally biased region" description="Low complexity" evidence="2">
    <location>
        <begin position="10"/>
        <end position="19"/>
    </location>
</feature>